<protein>
    <submittedName>
        <fullName evidence="2">Uncharacterized protein</fullName>
    </submittedName>
</protein>
<dbReference type="EMBL" id="AGNK02001190">
    <property type="status" value="NOT_ANNOTATED_CDS"/>
    <property type="molecule type" value="Genomic_DNA"/>
</dbReference>
<dbReference type="EnsemblPlants" id="KQL25254">
    <property type="protein sequence ID" value="KQL25254"/>
    <property type="gene ID" value="SETIT_033731mg"/>
</dbReference>
<dbReference type="HOGENOM" id="CLU_3160899_0_0_1"/>
<feature type="region of interest" description="Disordered" evidence="1">
    <location>
        <begin position="1"/>
        <end position="27"/>
    </location>
</feature>
<feature type="compositionally biased region" description="Polar residues" evidence="1">
    <location>
        <begin position="1"/>
        <end position="16"/>
    </location>
</feature>
<name>K4A4C7_SETIT</name>
<accession>K4A4C7</accession>
<reference evidence="3" key="1">
    <citation type="journal article" date="2012" name="Nat. Biotechnol.">
        <title>Reference genome sequence of the model plant Setaria.</title>
        <authorList>
            <person name="Bennetzen J.L."/>
            <person name="Schmutz J."/>
            <person name="Wang H."/>
            <person name="Percifield R."/>
            <person name="Hawkins J."/>
            <person name="Pontaroli A.C."/>
            <person name="Estep M."/>
            <person name="Feng L."/>
            <person name="Vaughn J.N."/>
            <person name="Grimwood J."/>
            <person name="Jenkins J."/>
            <person name="Barry K."/>
            <person name="Lindquist E."/>
            <person name="Hellsten U."/>
            <person name="Deshpande S."/>
            <person name="Wang X."/>
            <person name="Wu X."/>
            <person name="Mitros T."/>
            <person name="Triplett J."/>
            <person name="Yang X."/>
            <person name="Ye C.Y."/>
            <person name="Mauro-Herrera M."/>
            <person name="Wang L."/>
            <person name="Li P."/>
            <person name="Sharma M."/>
            <person name="Sharma R."/>
            <person name="Ronald P.C."/>
            <person name="Panaud O."/>
            <person name="Kellogg E.A."/>
            <person name="Brutnell T.P."/>
            <person name="Doust A.N."/>
            <person name="Tuskan G.A."/>
            <person name="Rokhsar D."/>
            <person name="Devos K.M."/>
        </authorList>
    </citation>
    <scope>NUCLEOTIDE SEQUENCE [LARGE SCALE GENOMIC DNA]</scope>
    <source>
        <strain evidence="3">cv. Yugu1</strain>
    </source>
</reference>
<dbReference type="Gramene" id="KQL25254">
    <property type="protein sequence ID" value="KQL25254"/>
    <property type="gene ID" value="SETIT_033731mg"/>
</dbReference>
<organism evidence="2 3">
    <name type="scientific">Setaria italica</name>
    <name type="common">Foxtail millet</name>
    <name type="synonym">Panicum italicum</name>
    <dbReference type="NCBI Taxonomy" id="4555"/>
    <lineage>
        <taxon>Eukaryota</taxon>
        <taxon>Viridiplantae</taxon>
        <taxon>Streptophyta</taxon>
        <taxon>Embryophyta</taxon>
        <taxon>Tracheophyta</taxon>
        <taxon>Spermatophyta</taxon>
        <taxon>Magnoliopsida</taxon>
        <taxon>Liliopsida</taxon>
        <taxon>Poales</taxon>
        <taxon>Poaceae</taxon>
        <taxon>PACMAD clade</taxon>
        <taxon>Panicoideae</taxon>
        <taxon>Panicodae</taxon>
        <taxon>Paniceae</taxon>
        <taxon>Cenchrinae</taxon>
        <taxon>Setaria</taxon>
    </lineage>
</organism>
<keyword evidence="3" id="KW-1185">Reference proteome</keyword>
<evidence type="ECO:0000313" key="2">
    <source>
        <dbReference type="EnsemblPlants" id="KQL25254"/>
    </source>
</evidence>
<proteinExistence type="predicted"/>
<sequence length="48" mass="5127">MGCLLQQETTGKSSLATVAEPSSPCEATPLPSYTQEDACFIASDDYLR</sequence>
<evidence type="ECO:0000256" key="1">
    <source>
        <dbReference type="SAM" id="MobiDB-lite"/>
    </source>
</evidence>
<evidence type="ECO:0000313" key="3">
    <source>
        <dbReference type="Proteomes" id="UP000004995"/>
    </source>
</evidence>
<dbReference type="AlphaFoldDB" id="K4A4C7"/>
<reference evidence="2" key="2">
    <citation type="submission" date="2018-08" db="UniProtKB">
        <authorList>
            <consortium name="EnsemblPlants"/>
        </authorList>
    </citation>
    <scope>IDENTIFICATION</scope>
    <source>
        <strain evidence="2">Yugu1</strain>
    </source>
</reference>
<dbReference type="InParanoid" id="K4A4C7"/>
<dbReference type="Proteomes" id="UP000004995">
    <property type="component" value="Unassembled WGS sequence"/>
</dbReference>